<gene>
    <name evidence="6" type="ORF">KL86DPRO_20275</name>
</gene>
<evidence type="ECO:0000313" key="6">
    <source>
        <dbReference type="EMBL" id="SBW04200.1"/>
    </source>
</evidence>
<feature type="transmembrane region" description="Helical" evidence="5">
    <location>
        <begin position="34"/>
        <end position="52"/>
    </location>
</feature>
<keyword evidence="4 5" id="KW-0472">Membrane</keyword>
<name>A0A212JXJ7_9DELT</name>
<protein>
    <recommendedName>
        <fullName evidence="5">UPF0391 membrane protein KL86DPRO_20275</fullName>
    </recommendedName>
</protein>
<evidence type="ECO:0000256" key="1">
    <source>
        <dbReference type="ARBA" id="ARBA00022475"/>
    </source>
</evidence>
<dbReference type="AlphaFoldDB" id="A0A212JXJ7"/>
<keyword evidence="2 5" id="KW-0812">Transmembrane</keyword>
<comment type="similarity">
    <text evidence="5">Belongs to the UPF0391 family.</text>
</comment>
<comment type="caution">
    <text evidence="5">Lacks conserved residue(s) required for the propagation of feature annotation.</text>
</comment>
<dbReference type="GO" id="GO:0005886">
    <property type="term" value="C:plasma membrane"/>
    <property type="evidence" value="ECO:0007669"/>
    <property type="project" value="UniProtKB-UniRule"/>
</dbReference>
<organism evidence="6">
    <name type="scientific">uncultured delta proteobacterium</name>
    <dbReference type="NCBI Taxonomy" id="34034"/>
    <lineage>
        <taxon>Bacteria</taxon>
        <taxon>Deltaproteobacteria</taxon>
        <taxon>environmental samples</taxon>
    </lineage>
</organism>
<sequence>MLSWGIWALVIAVVAGLLGFTGIAGAASFVAKAIFGLCLFVFVISILIAKSIL</sequence>
<dbReference type="HAMAP" id="MF_01361">
    <property type="entry name" value="UPF0391"/>
    <property type="match status" value="1"/>
</dbReference>
<evidence type="ECO:0000256" key="4">
    <source>
        <dbReference type="ARBA" id="ARBA00023136"/>
    </source>
</evidence>
<keyword evidence="3 5" id="KW-1133">Transmembrane helix</keyword>
<evidence type="ECO:0000256" key="2">
    <source>
        <dbReference type="ARBA" id="ARBA00022692"/>
    </source>
</evidence>
<reference evidence="6" key="1">
    <citation type="submission" date="2016-04" db="EMBL/GenBank/DDBJ databases">
        <authorList>
            <person name="Evans L.H."/>
            <person name="Alamgir A."/>
            <person name="Owens N."/>
            <person name="Weber N.D."/>
            <person name="Virtaneva K."/>
            <person name="Barbian K."/>
            <person name="Babar A."/>
            <person name="Rosenke K."/>
        </authorList>
    </citation>
    <scope>NUCLEOTIDE SEQUENCE</scope>
    <source>
        <strain evidence="6">86</strain>
    </source>
</reference>
<dbReference type="EMBL" id="FLUQ01000002">
    <property type="protein sequence ID" value="SBW04200.1"/>
    <property type="molecule type" value="Genomic_DNA"/>
</dbReference>
<proteinExistence type="inferred from homology"/>
<evidence type="ECO:0000256" key="5">
    <source>
        <dbReference type="HAMAP-Rule" id="MF_01361"/>
    </source>
</evidence>
<dbReference type="InterPro" id="IPR009760">
    <property type="entry name" value="DUF1328"/>
</dbReference>
<accession>A0A212JXJ7</accession>
<keyword evidence="1 5" id="KW-1003">Cell membrane</keyword>
<evidence type="ECO:0000256" key="3">
    <source>
        <dbReference type="ARBA" id="ARBA00022989"/>
    </source>
</evidence>
<dbReference type="Pfam" id="PF07043">
    <property type="entry name" value="DUF1328"/>
    <property type="match status" value="1"/>
</dbReference>
<feature type="transmembrane region" description="Helical" evidence="5">
    <location>
        <begin position="6"/>
        <end position="27"/>
    </location>
</feature>
<dbReference type="PIRSF" id="PIRSF036466">
    <property type="entry name" value="UCP036466"/>
    <property type="match status" value="1"/>
</dbReference>